<gene>
    <name evidence="4" type="ORF">CK820_G0019974</name>
</gene>
<dbReference type="InterPro" id="IPR042171">
    <property type="entry name" value="Acyl-CoA_hotdog"/>
</dbReference>
<dbReference type="Proteomes" id="UP000236370">
    <property type="component" value="Unassembled WGS sequence"/>
</dbReference>
<evidence type="ECO:0000256" key="1">
    <source>
        <dbReference type="ARBA" id="ARBA00006538"/>
    </source>
</evidence>
<feature type="domain" description="Acyl-CoA thioesterase-like N-terminal HotDog" evidence="3">
    <location>
        <begin position="7"/>
        <end position="47"/>
    </location>
</feature>
<dbReference type="GO" id="GO:0047617">
    <property type="term" value="F:fatty acyl-CoA hydrolase activity"/>
    <property type="evidence" value="ECO:0007669"/>
    <property type="project" value="InterPro"/>
</dbReference>
<name>A0A2J8MJV8_PANTR</name>
<comment type="similarity">
    <text evidence="1">Belongs to the C/M/P thioester hydrolase family.</text>
</comment>
<dbReference type="Gene3D" id="2.40.160.210">
    <property type="entry name" value="Acyl-CoA thioesterase, double hotdog domain"/>
    <property type="match status" value="1"/>
</dbReference>
<dbReference type="EMBL" id="NBAG03000253">
    <property type="protein sequence ID" value="PNI59812.1"/>
    <property type="molecule type" value="Genomic_DNA"/>
</dbReference>
<reference evidence="4 5" key="1">
    <citation type="submission" date="2017-12" db="EMBL/GenBank/DDBJ databases">
        <title>High-resolution comparative analysis of great ape genomes.</title>
        <authorList>
            <person name="Pollen A."/>
            <person name="Hastie A."/>
            <person name="Hormozdiari F."/>
            <person name="Dougherty M."/>
            <person name="Liu R."/>
            <person name="Chaisson M."/>
            <person name="Hoppe E."/>
            <person name="Hill C."/>
            <person name="Pang A."/>
            <person name="Hillier L."/>
            <person name="Baker C."/>
            <person name="Armstrong J."/>
            <person name="Shendure J."/>
            <person name="Paten B."/>
            <person name="Wilson R."/>
            <person name="Chao H."/>
            <person name="Schneider V."/>
            <person name="Ventura M."/>
            <person name="Kronenberg Z."/>
            <person name="Murali S."/>
            <person name="Gordon D."/>
            <person name="Cantsilieris S."/>
            <person name="Munson K."/>
            <person name="Nelson B."/>
            <person name="Raja A."/>
            <person name="Underwood J."/>
            <person name="Diekhans M."/>
            <person name="Fiddes I."/>
            <person name="Haussler D."/>
            <person name="Eichler E."/>
        </authorList>
    </citation>
    <scope>NUCLEOTIDE SEQUENCE [LARGE SCALE GENOMIC DNA]</scope>
    <source>
        <strain evidence="4">Yerkes chimp pedigree #C0471</strain>
    </source>
</reference>
<feature type="non-terminal residue" evidence="4">
    <location>
        <position position="1"/>
    </location>
</feature>
<dbReference type="GO" id="GO:0006637">
    <property type="term" value="P:acyl-CoA metabolic process"/>
    <property type="evidence" value="ECO:0007669"/>
    <property type="project" value="InterPro"/>
</dbReference>
<sequence length="73" mass="8321">LFRGRHYWVPAKRLFGGQIVGQALVAAAKSVSEDVHVHSLHCYFVRAEQMPSCVLRRSPAEKSLWTFTVCDLY</sequence>
<evidence type="ECO:0000259" key="3">
    <source>
        <dbReference type="Pfam" id="PF13622"/>
    </source>
</evidence>
<organism evidence="4 5">
    <name type="scientific">Pan troglodytes</name>
    <name type="common">Chimpanzee</name>
    <dbReference type="NCBI Taxonomy" id="9598"/>
    <lineage>
        <taxon>Eukaryota</taxon>
        <taxon>Metazoa</taxon>
        <taxon>Chordata</taxon>
        <taxon>Craniata</taxon>
        <taxon>Vertebrata</taxon>
        <taxon>Euteleostomi</taxon>
        <taxon>Mammalia</taxon>
        <taxon>Eutheria</taxon>
        <taxon>Euarchontoglires</taxon>
        <taxon>Primates</taxon>
        <taxon>Haplorrhini</taxon>
        <taxon>Catarrhini</taxon>
        <taxon>Hominidae</taxon>
        <taxon>Pan</taxon>
    </lineage>
</organism>
<comment type="caution">
    <text evidence="4">The sequence shown here is derived from an EMBL/GenBank/DDBJ whole genome shotgun (WGS) entry which is preliminary data.</text>
</comment>
<evidence type="ECO:0000256" key="2">
    <source>
        <dbReference type="ARBA" id="ARBA00022801"/>
    </source>
</evidence>
<evidence type="ECO:0000313" key="5">
    <source>
        <dbReference type="Proteomes" id="UP000236370"/>
    </source>
</evidence>
<protein>
    <submittedName>
        <fullName evidence="4">ACOT8 isoform 10</fullName>
    </submittedName>
</protein>
<dbReference type="InterPro" id="IPR049449">
    <property type="entry name" value="TesB_ACOT8-like_N"/>
</dbReference>
<dbReference type="InterPro" id="IPR003703">
    <property type="entry name" value="Acyl_CoA_thio"/>
</dbReference>
<dbReference type="PANTHER" id="PTHR11066:SF34">
    <property type="entry name" value="ACYL-COENZYME A THIOESTERASE 8"/>
    <property type="match status" value="1"/>
</dbReference>
<dbReference type="Pfam" id="PF13622">
    <property type="entry name" value="4HBT_3"/>
    <property type="match status" value="1"/>
</dbReference>
<dbReference type="SUPFAM" id="SSF54637">
    <property type="entry name" value="Thioesterase/thiol ester dehydrase-isomerase"/>
    <property type="match status" value="1"/>
</dbReference>
<proteinExistence type="inferred from homology"/>
<dbReference type="InterPro" id="IPR029069">
    <property type="entry name" value="HotDog_dom_sf"/>
</dbReference>
<dbReference type="PANTHER" id="PTHR11066">
    <property type="entry name" value="ACYL-COA THIOESTERASE"/>
    <property type="match status" value="1"/>
</dbReference>
<accession>A0A2J8MJV8</accession>
<keyword evidence="2" id="KW-0378">Hydrolase</keyword>
<dbReference type="AlphaFoldDB" id="A0A2J8MJV8"/>
<evidence type="ECO:0000313" key="4">
    <source>
        <dbReference type="EMBL" id="PNI59812.1"/>
    </source>
</evidence>